<evidence type="ECO:0000256" key="3">
    <source>
        <dbReference type="ARBA" id="ARBA00022833"/>
    </source>
</evidence>
<keyword evidence="8" id="KW-1185">Reference proteome</keyword>
<evidence type="ECO:0000256" key="5">
    <source>
        <dbReference type="SAM" id="MobiDB-lite"/>
    </source>
</evidence>
<feature type="compositionally biased region" description="Basic and acidic residues" evidence="5">
    <location>
        <begin position="56"/>
        <end position="68"/>
    </location>
</feature>
<dbReference type="Gene3D" id="3.30.40.10">
    <property type="entry name" value="Zinc/RING finger domain, C3HC4 (zinc finger)"/>
    <property type="match status" value="1"/>
</dbReference>
<dbReference type="InterPro" id="IPR017907">
    <property type="entry name" value="Znf_RING_CS"/>
</dbReference>
<feature type="compositionally biased region" description="Basic and acidic residues" evidence="5">
    <location>
        <begin position="88"/>
        <end position="102"/>
    </location>
</feature>
<dbReference type="SMART" id="SM00184">
    <property type="entry name" value="RING"/>
    <property type="match status" value="1"/>
</dbReference>
<feature type="compositionally biased region" description="Polar residues" evidence="5">
    <location>
        <begin position="71"/>
        <end position="85"/>
    </location>
</feature>
<feature type="region of interest" description="Disordered" evidence="5">
    <location>
        <begin position="219"/>
        <end position="248"/>
    </location>
</feature>
<dbReference type="GO" id="GO:0045944">
    <property type="term" value="P:positive regulation of transcription by RNA polymerase II"/>
    <property type="evidence" value="ECO:0007669"/>
    <property type="project" value="TreeGrafter"/>
</dbReference>
<evidence type="ECO:0000256" key="2">
    <source>
        <dbReference type="ARBA" id="ARBA00022771"/>
    </source>
</evidence>
<feature type="region of interest" description="Disordered" evidence="5">
    <location>
        <begin position="1"/>
        <end position="115"/>
    </location>
</feature>
<dbReference type="Proteomes" id="UP000225706">
    <property type="component" value="Unassembled WGS sequence"/>
</dbReference>
<dbReference type="PANTHER" id="PTHR23041">
    <property type="entry name" value="RING FINGER DOMAIN-CONTAINING"/>
    <property type="match status" value="1"/>
</dbReference>
<comment type="caution">
    <text evidence="7">The sequence shown here is derived from an EMBL/GenBank/DDBJ whole genome shotgun (WGS) entry which is preliminary data.</text>
</comment>
<keyword evidence="3" id="KW-0862">Zinc</keyword>
<keyword evidence="1" id="KW-0479">Metal-binding</keyword>
<protein>
    <submittedName>
        <fullName evidence="7">E3 ubiquitin-protein ligase RNF4</fullName>
    </submittedName>
</protein>
<dbReference type="PROSITE" id="PS00518">
    <property type="entry name" value="ZF_RING_1"/>
    <property type="match status" value="1"/>
</dbReference>
<name>A0A2B4SVQ6_STYPI</name>
<organism evidence="7 8">
    <name type="scientific">Stylophora pistillata</name>
    <name type="common">Smooth cauliflower coral</name>
    <dbReference type="NCBI Taxonomy" id="50429"/>
    <lineage>
        <taxon>Eukaryota</taxon>
        <taxon>Metazoa</taxon>
        <taxon>Cnidaria</taxon>
        <taxon>Anthozoa</taxon>
        <taxon>Hexacorallia</taxon>
        <taxon>Scleractinia</taxon>
        <taxon>Astrocoeniina</taxon>
        <taxon>Pocilloporidae</taxon>
        <taxon>Stylophora</taxon>
    </lineage>
</organism>
<dbReference type="InterPro" id="IPR001841">
    <property type="entry name" value="Znf_RING"/>
</dbReference>
<dbReference type="InterPro" id="IPR047134">
    <property type="entry name" value="RNF4"/>
</dbReference>
<evidence type="ECO:0000256" key="1">
    <source>
        <dbReference type="ARBA" id="ARBA00022723"/>
    </source>
</evidence>
<dbReference type="STRING" id="50429.A0A2B4SVQ6"/>
<feature type="compositionally biased region" description="Basic residues" evidence="5">
    <location>
        <begin position="1"/>
        <end position="16"/>
    </location>
</feature>
<gene>
    <name evidence="7" type="primary">Rnf4</name>
    <name evidence="7" type="ORF">AWC38_SpisGene2534</name>
</gene>
<dbReference type="SUPFAM" id="SSF57850">
    <property type="entry name" value="RING/U-box"/>
    <property type="match status" value="1"/>
</dbReference>
<dbReference type="GO" id="GO:0008270">
    <property type="term" value="F:zinc ion binding"/>
    <property type="evidence" value="ECO:0007669"/>
    <property type="project" value="UniProtKB-KW"/>
</dbReference>
<evidence type="ECO:0000259" key="6">
    <source>
        <dbReference type="PROSITE" id="PS50089"/>
    </source>
</evidence>
<reference evidence="8" key="1">
    <citation type="journal article" date="2017" name="bioRxiv">
        <title>Comparative analysis of the genomes of Stylophora pistillata and Acropora digitifera provides evidence for extensive differences between species of corals.</title>
        <authorList>
            <person name="Voolstra C.R."/>
            <person name="Li Y."/>
            <person name="Liew Y.J."/>
            <person name="Baumgarten S."/>
            <person name="Zoccola D."/>
            <person name="Flot J.-F."/>
            <person name="Tambutte S."/>
            <person name="Allemand D."/>
            <person name="Aranda M."/>
        </authorList>
    </citation>
    <scope>NUCLEOTIDE SEQUENCE [LARGE SCALE GENOMIC DNA]</scope>
</reference>
<sequence length="311" mass="34242">MNKPVTRGRKRKRRGNGRSSLDETSPSLSLTENEVSPLSSGAQGEQQEETTSQEESLSHENKRTRNDNENGESTSLAENNANNEPVSEEPHSEETAADREPITVESPTDSLSPDDVTIIGDVRVARPEVIDLDKLPTIRRGGSVVVDLTNDSTYHHNNVVDLTRDSSTDSSIDSSPVIVCVNRIYRGDPVMQLPSCRFSHSGVLGRTLSDTDDDILEVAESNDANEVNTSVTEPSTSSSEDSAGKTPSKKICCPICLDDEETIKRRKRRLMSTTCGHVFCDKCIRSAVQMQSKCPTCRKKLTLRQLHPIFL</sequence>
<dbReference type="OrthoDB" id="6105938at2759"/>
<keyword evidence="2 4" id="KW-0863">Zinc-finger</keyword>
<dbReference type="PANTHER" id="PTHR23041:SF78">
    <property type="entry name" value="E3 UBIQUITIN-PROTEIN LIGASE RNF4"/>
    <property type="match status" value="1"/>
</dbReference>
<evidence type="ECO:0000313" key="7">
    <source>
        <dbReference type="EMBL" id="PFX32547.1"/>
    </source>
</evidence>
<feature type="domain" description="RING-type" evidence="6">
    <location>
        <begin position="253"/>
        <end position="298"/>
    </location>
</feature>
<evidence type="ECO:0000313" key="8">
    <source>
        <dbReference type="Proteomes" id="UP000225706"/>
    </source>
</evidence>
<evidence type="ECO:0000256" key="4">
    <source>
        <dbReference type="PROSITE-ProRule" id="PRU00175"/>
    </source>
</evidence>
<dbReference type="InterPro" id="IPR013083">
    <property type="entry name" value="Znf_RING/FYVE/PHD"/>
</dbReference>
<dbReference type="AlphaFoldDB" id="A0A2B4SVQ6"/>
<feature type="compositionally biased region" description="Low complexity" evidence="5">
    <location>
        <begin position="226"/>
        <end position="241"/>
    </location>
</feature>
<dbReference type="InterPro" id="IPR018957">
    <property type="entry name" value="Znf_C3HC4_RING-type"/>
</dbReference>
<feature type="compositionally biased region" description="Polar residues" evidence="5">
    <location>
        <begin position="22"/>
        <end position="37"/>
    </location>
</feature>
<accession>A0A2B4SVQ6</accession>
<dbReference type="Pfam" id="PF00097">
    <property type="entry name" value="zf-C3HC4"/>
    <property type="match status" value="1"/>
</dbReference>
<dbReference type="EMBL" id="LSMT01000021">
    <property type="protein sequence ID" value="PFX32547.1"/>
    <property type="molecule type" value="Genomic_DNA"/>
</dbReference>
<proteinExistence type="predicted"/>
<dbReference type="PROSITE" id="PS50089">
    <property type="entry name" value="ZF_RING_2"/>
    <property type="match status" value="1"/>
</dbReference>